<keyword evidence="1" id="KW-0028">Amino-acid biosynthesis</keyword>
<dbReference type="Gene3D" id="3.40.50.300">
    <property type="entry name" value="P-loop containing nucleotide triphosphate hydrolases"/>
    <property type="match status" value="1"/>
</dbReference>
<accession>A0A3B0VVF5</accession>
<keyword evidence="6" id="KW-0057">Aromatic amino acid biosynthesis</keyword>
<evidence type="ECO:0000256" key="6">
    <source>
        <dbReference type="ARBA" id="ARBA00023141"/>
    </source>
</evidence>
<keyword evidence="4 7" id="KW-0418">Kinase</keyword>
<name>A0A3B0VVF5_9ZZZZ</name>
<dbReference type="PANTHER" id="PTHR21087">
    <property type="entry name" value="SHIKIMATE KINASE"/>
    <property type="match status" value="1"/>
</dbReference>
<dbReference type="GO" id="GO:0005829">
    <property type="term" value="C:cytosol"/>
    <property type="evidence" value="ECO:0007669"/>
    <property type="project" value="TreeGrafter"/>
</dbReference>
<evidence type="ECO:0000313" key="7">
    <source>
        <dbReference type="EMBL" id="VAW36276.1"/>
    </source>
</evidence>
<dbReference type="CDD" id="cd00464">
    <property type="entry name" value="SK"/>
    <property type="match status" value="1"/>
</dbReference>
<keyword evidence="5" id="KW-0067">ATP-binding</keyword>
<dbReference type="GO" id="GO:0005524">
    <property type="term" value="F:ATP binding"/>
    <property type="evidence" value="ECO:0007669"/>
    <property type="project" value="UniProtKB-KW"/>
</dbReference>
<evidence type="ECO:0000256" key="2">
    <source>
        <dbReference type="ARBA" id="ARBA00022679"/>
    </source>
</evidence>
<evidence type="ECO:0000256" key="1">
    <source>
        <dbReference type="ARBA" id="ARBA00022605"/>
    </source>
</evidence>
<dbReference type="EMBL" id="UOEY01000022">
    <property type="protein sequence ID" value="VAW36276.1"/>
    <property type="molecule type" value="Genomic_DNA"/>
</dbReference>
<dbReference type="PANTHER" id="PTHR21087:SF16">
    <property type="entry name" value="SHIKIMATE KINASE 1, CHLOROPLASTIC"/>
    <property type="match status" value="1"/>
</dbReference>
<dbReference type="HAMAP" id="MF_00109">
    <property type="entry name" value="Shikimate_kinase"/>
    <property type="match status" value="1"/>
</dbReference>
<evidence type="ECO:0000256" key="5">
    <source>
        <dbReference type="ARBA" id="ARBA00022840"/>
    </source>
</evidence>
<protein>
    <submittedName>
        <fullName evidence="7">Shikimate kinase I</fullName>
        <ecNumber evidence="7">2.7.1.71</ecNumber>
    </submittedName>
</protein>
<reference evidence="7" key="1">
    <citation type="submission" date="2018-06" db="EMBL/GenBank/DDBJ databases">
        <authorList>
            <person name="Zhirakovskaya E."/>
        </authorList>
    </citation>
    <scope>NUCLEOTIDE SEQUENCE</scope>
</reference>
<dbReference type="InterPro" id="IPR000623">
    <property type="entry name" value="Shikimate_kinase/TSH1"/>
</dbReference>
<sequence length="181" mass="20175">MFNSCSNIILIGMAGSGKSTIGSLLARKLSCRFVDTDTLIEQAQNRALQEIVEILGPMGFRRIEEQVLLRINLKDHVIATGGSSIYSHAGMMHLKKNGLVILLDVALPVLEARLHNLNTRGLVKAPEQSFADLFAERLPLYKKYADRVVACFDMVEEEICKRIIEMLNDLESRAESGMRQG</sequence>
<dbReference type="EC" id="2.7.1.71" evidence="7"/>
<dbReference type="GO" id="GO:0009073">
    <property type="term" value="P:aromatic amino acid family biosynthetic process"/>
    <property type="evidence" value="ECO:0007669"/>
    <property type="project" value="UniProtKB-KW"/>
</dbReference>
<keyword evidence="2 7" id="KW-0808">Transferase</keyword>
<dbReference type="AlphaFoldDB" id="A0A3B0VVF5"/>
<proteinExistence type="inferred from homology"/>
<evidence type="ECO:0000256" key="3">
    <source>
        <dbReference type="ARBA" id="ARBA00022741"/>
    </source>
</evidence>
<dbReference type="SUPFAM" id="SSF52540">
    <property type="entry name" value="P-loop containing nucleoside triphosphate hydrolases"/>
    <property type="match status" value="1"/>
</dbReference>
<keyword evidence="3" id="KW-0547">Nucleotide-binding</keyword>
<dbReference type="InterPro" id="IPR031322">
    <property type="entry name" value="Shikimate/glucono_kinase"/>
</dbReference>
<dbReference type="PRINTS" id="PR01100">
    <property type="entry name" value="SHIKIMTKNASE"/>
</dbReference>
<dbReference type="GO" id="GO:0008652">
    <property type="term" value="P:amino acid biosynthetic process"/>
    <property type="evidence" value="ECO:0007669"/>
    <property type="project" value="UniProtKB-KW"/>
</dbReference>
<dbReference type="GO" id="GO:0004765">
    <property type="term" value="F:shikimate kinase activity"/>
    <property type="evidence" value="ECO:0007669"/>
    <property type="project" value="UniProtKB-EC"/>
</dbReference>
<evidence type="ECO:0000256" key="4">
    <source>
        <dbReference type="ARBA" id="ARBA00022777"/>
    </source>
</evidence>
<dbReference type="InterPro" id="IPR027417">
    <property type="entry name" value="P-loop_NTPase"/>
</dbReference>
<dbReference type="Pfam" id="PF01202">
    <property type="entry name" value="SKI"/>
    <property type="match status" value="1"/>
</dbReference>
<gene>
    <name evidence="7" type="ORF">MNBD_DELTA04-910</name>
</gene>
<organism evidence="7">
    <name type="scientific">hydrothermal vent metagenome</name>
    <dbReference type="NCBI Taxonomy" id="652676"/>
    <lineage>
        <taxon>unclassified sequences</taxon>
        <taxon>metagenomes</taxon>
        <taxon>ecological metagenomes</taxon>
    </lineage>
</organism>